<organism evidence="8">
    <name type="scientific">Amphimedon queenslandica</name>
    <name type="common">Sponge</name>
    <dbReference type="NCBI Taxonomy" id="400682"/>
    <lineage>
        <taxon>Eukaryota</taxon>
        <taxon>Metazoa</taxon>
        <taxon>Porifera</taxon>
        <taxon>Demospongiae</taxon>
        <taxon>Heteroscleromorpha</taxon>
        <taxon>Haplosclerida</taxon>
        <taxon>Niphatidae</taxon>
        <taxon>Amphimedon</taxon>
    </lineage>
</organism>
<dbReference type="EnsemblMetazoa" id="Aqu2.1.37088_001">
    <property type="protein sequence ID" value="Aqu2.1.37088_001"/>
    <property type="gene ID" value="Aqu2.1.37088"/>
</dbReference>
<keyword evidence="5" id="KW-0175">Coiled coil</keyword>
<proteinExistence type="predicted"/>
<evidence type="ECO:0000313" key="8">
    <source>
        <dbReference type="EnsemblMetazoa" id="Aqu2.1.37088_001"/>
    </source>
</evidence>
<dbReference type="PROSITE" id="PS50089">
    <property type="entry name" value="ZF_RING_2"/>
    <property type="match status" value="1"/>
</dbReference>
<keyword evidence="2 4" id="KW-0863">Zinc-finger</keyword>
<keyword evidence="1 4" id="KW-0479">Metal-binding</keyword>
<dbReference type="InParanoid" id="A0A1X7VAS0"/>
<evidence type="ECO:0000259" key="7">
    <source>
        <dbReference type="PROSITE" id="PS50145"/>
    </source>
</evidence>
<feature type="domain" description="TRAF-type" evidence="7">
    <location>
        <begin position="233"/>
        <end position="280"/>
    </location>
</feature>
<evidence type="ECO:0000256" key="4">
    <source>
        <dbReference type="PROSITE-ProRule" id="PRU00207"/>
    </source>
</evidence>
<feature type="domain" description="RING-type" evidence="6">
    <location>
        <begin position="127"/>
        <end position="166"/>
    </location>
</feature>
<dbReference type="PANTHER" id="PTHR10131:SF94">
    <property type="entry name" value="TNF RECEPTOR-ASSOCIATED FACTOR 4"/>
    <property type="match status" value="1"/>
</dbReference>
<dbReference type="SUPFAM" id="SSF57850">
    <property type="entry name" value="RING/U-box"/>
    <property type="match status" value="1"/>
</dbReference>
<protein>
    <recommendedName>
        <fullName evidence="9">RING-type domain-containing protein</fullName>
    </recommendedName>
</protein>
<dbReference type="InterPro" id="IPR001841">
    <property type="entry name" value="Znf_RING"/>
</dbReference>
<evidence type="ECO:0000256" key="2">
    <source>
        <dbReference type="ARBA" id="ARBA00022771"/>
    </source>
</evidence>
<feature type="zinc finger region" description="TRAF-type" evidence="4">
    <location>
        <begin position="233"/>
        <end position="280"/>
    </location>
</feature>
<dbReference type="eggNOG" id="KOG0297">
    <property type="taxonomic scope" value="Eukaryota"/>
</dbReference>
<evidence type="ECO:0000256" key="5">
    <source>
        <dbReference type="SAM" id="Coils"/>
    </source>
</evidence>
<dbReference type="Gene3D" id="3.30.40.10">
    <property type="entry name" value="Zinc/RING finger domain, C3HC4 (zinc finger)"/>
    <property type="match status" value="3"/>
</dbReference>
<dbReference type="Pfam" id="PF02176">
    <property type="entry name" value="zf-TRAF"/>
    <property type="match status" value="2"/>
</dbReference>
<evidence type="ECO:0000256" key="3">
    <source>
        <dbReference type="ARBA" id="ARBA00022833"/>
    </source>
</evidence>
<feature type="zinc finger region" description="TRAF-type" evidence="4">
    <location>
        <begin position="290"/>
        <end position="340"/>
    </location>
</feature>
<accession>A0A1X7VAS0</accession>
<evidence type="ECO:0008006" key="9">
    <source>
        <dbReference type="Google" id="ProtNLM"/>
    </source>
</evidence>
<dbReference type="GO" id="GO:0008270">
    <property type="term" value="F:zinc ion binding"/>
    <property type="evidence" value="ECO:0007669"/>
    <property type="project" value="UniProtKB-KW"/>
</dbReference>
<keyword evidence="3 4" id="KW-0862">Zinc</keyword>
<feature type="coiled-coil region" evidence="5">
    <location>
        <begin position="357"/>
        <end position="405"/>
    </location>
</feature>
<sequence length="569" mass="64619">MEFGNLVKVLPTHPSENFKMTEKECFKKHKVSSTDMDVATTAVTGTERSNYVNVPKADSVADLIPPELPPKIPPKQQGIENELYCKTLPPVLRQKPPPVQPKPSTLDKKRQQVSFINKPPDGLETNCGLCSNILTEPYQTSCCGKYMCSNCKEEKEASKQPCPYCNNKIMRTFLDLNRQHMMQSLMVYCNYKKEGCKWSGRLEELSTHLNEAKSKSVTVIEEGIAMKHEYSEHWYKKYNGCPHAFVQCKNDSCKETVRRSEIKDHEDHTCPMRSFFCEYCNQSQTKPTFHYSLCGRYPVQCPNNCQLTIPRDKLKSHMSTECPLQPFECEFSWAGCEEKLLKCQFVEHNINYQLEHLSLLSKACMTMRKDKKEAEKETQNIKEEVEVCRREIDTMTEEIGQLKSTNDLLGTKIMLTKRSCDGLEKKLYQAVHGALPVLQPDCPITLRAGAKKFYFFSEEYGYKIAGRLSSSASSGGAKATLAKPFNQLSQRVVKTSGDNLEFVIYSEGGIHKVSPEVTQITIITSQGIRMMLTHGYELHSKAVHSSIESQRLTAYIADPGDNVKIINVQ</sequence>
<dbReference type="OrthoDB" id="10051587at2759"/>
<dbReference type="AlphaFoldDB" id="A0A1X7VAS0"/>
<reference evidence="8" key="1">
    <citation type="submission" date="2017-05" db="UniProtKB">
        <authorList>
            <consortium name="EnsemblMetazoa"/>
        </authorList>
    </citation>
    <scope>IDENTIFICATION</scope>
</reference>
<dbReference type="PROSITE" id="PS50145">
    <property type="entry name" value="ZF_TRAF"/>
    <property type="match status" value="2"/>
</dbReference>
<evidence type="ECO:0000256" key="1">
    <source>
        <dbReference type="ARBA" id="ARBA00022723"/>
    </source>
</evidence>
<evidence type="ECO:0000259" key="6">
    <source>
        <dbReference type="PROSITE" id="PS50089"/>
    </source>
</evidence>
<feature type="domain" description="TRAF-type" evidence="7">
    <location>
        <begin position="290"/>
        <end position="340"/>
    </location>
</feature>
<dbReference type="InterPro" id="IPR013083">
    <property type="entry name" value="Znf_RING/FYVE/PHD"/>
</dbReference>
<dbReference type="PANTHER" id="PTHR10131">
    <property type="entry name" value="TNF RECEPTOR ASSOCIATED FACTOR"/>
    <property type="match status" value="1"/>
</dbReference>
<name>A0A1X7VAS0_AMPQE</name>
<dbReference type="InterPro" id="IPR001293">
    <property type="entry name" value="Znf_TRAF"/>
</dbReference>